<sequence length="331" mass="34764">MTGWANVPVTEWVSGWAHGWTTGWAAWGGVAGLGIGVGLWLIRAGLRARSPGLAERLEPYLRPRPATSSLLHDDARGRPGPFGLLVELVGLPSVAERLERLGSPAAGLRRRLDRAGTGQSVEHFRARQLTWTVLGLAAGLALALVLALVRPAPVVVLGALVLASGAAGYVACDQALTWTIRRREERMLAEFPAVADLLALAVAAGEGPAAALDRVARGTTGELSRELTRVVRAVRAGASVPDALTAMSARTGCVPLSRFADAVVVALERGTPLAGVLQAQAQDVREAGRRSLIESGGRREIAMLVPVVFLILPVTVMFAVFPSLAALRVGF</sequence>
<feature type="transmembrane region" description="Helical" evidence="6">
    <location>
        <begin position="129"/>
        <end position="149"/>
    </location>
</feature>
<dbReference type="PANTHER" id="PTHR35007:SF2">
    <property type="entry name" value="PILUS ASSEMBLE PROTEIN"/>
    <property type="match status" value="1"/>
</dbReference>
<keyword evidence="4 6" id="KW-1133">Transmembrane helix</keyword>
<name>A0ABN2N5G5_9MICO</name>
<evidence type="ECO:0000256" key="2">
    <source>
        <dbReference type="ARBA" id="ARBA00022475"/>
    </source>
</evidence>
<dbReference type="Proteomes" id="UP001501094">
    <property type="component" value="Unassembled WGS sequence"/>
</dbReference>
<evidence type="ECO:0000256" key="3">
    <source>
        <dbReference type="ARBA" id="ARBA00022692"/>
    </source>
</evidence>
<evidence type="ECO:0000313" key="8">
    <source>
        <dbReference type="EMBL" id="GAA1853583.1"/>
    </source>
</evidence>
<dbReference type="Pfam" id="PF00482">
    <property type="entry name" value="T2SSF"/>
    <property type="match status" value="1"/>
</dbReference>
<accession>A0ABN2N5G5</accession>
<dbReference type="PANTHER" id="PTHR35007">
    <property type="entry name" value="INTEGRAL MEMBRANE PROTEIN-RELATED"/>
    <property type="match status" value="1"/>
</dbReference>
<evidence type="ECO:0000259" key="7">
    <source>
        <dbReference type="Pfam" id="PF00482"/>
    </source>
</evidence>
<dbReference type="InterPro" id="IPR018076">
    <property type="entry name" value="T2SS_GspF_dom"/>
</dbReference>
<reference evidence="8 9" key="1">
    <citation type="journal article" date="2019" name="Int. J. Syst. Evol. Microbiol.">
        <title>The Global Catalogue of Microorganisms (GCM) 10K type strain sequencing project: providing services to taxonomists for standard genome sequencing and annotation.</title>
        <authorList>
            <consortium name="The Broad Institute Genomics Platform"/>
            <consortium name="The Broad Institute Genome Sequencing Center for Infectious Disease"/>
            <person name="Wu L."/>
            <person name="Ma J."/>
        </authorList>
    </citation>
    <scope>NUCLEOTIDE SEQUENCE [LARGE SCALE GENOMIC DNA]</scope>
    <source>
        <strain evidence="8 9">JCM 14326</strain>
    </source>
</reference>
<protein>
    <submittedName>
        <fullName evidence="8">Type II secretion system F family protein</fullName>
    </submittedName>
</protein>
<evidence type="ECO:0000256" key="4">
    <source>
        <dbReference type="ARBA" id="ARBA00022989"/>
    </source>
</evidence>
<evidence type="ECO:0000256" key="5">
    <source>
        <dbReference type="ARBA" id="ARBA00023136"/>
    </source>
</evidence>
<evidence type="ECO:0000256" key="1">
    <source>
        <dbReference type="ARBA" id="ARBA00004651"/>
    </source>
</evidence>
<evidence type="ECO:0000313" key="9">
    <source>
        <dbReference type="Proteomes" id="UP001501094"/>
    </source>
</evidence>
<dbReference type="RefSeq" id="WP_344099700.1">
    <property type="nucleotide sequence ID" value="NZ_BAAANL010000001.1"/>
</dbReference>
<keyword evidence="3 6" id="KW-0812">Transmembrane</keyword>
<feature type="domain" description="Type II secretion system protein GspF" evidence="7">
    <location>
        <begin position="195"/>
        <end position="319"/>
    </location>
</feature>
<comment type="subcellular location">
    <subcellularLocation>
        <location evidence="1">Cell membrane</location>
        <topology evidence="1">Multi-pass membrane protein</topology>
    </subcellularLocation>
</comment>
<feature type="transmembrane region" description="Helical" evidence="6">
    <location>
        <begin position="155"/>
        <end position="178"/>
    </location>
</feature>
<organism evidence="8 9">
    <name type="scientific">Myceligenerans crystallogenes</name>
    <dbReference type="NCBI Taxonomy" id="316335"/>
    <lineage>
        <taxon>Bacteria</taxon>
        <taxon>Bacillati</taxon>
        <taxon>Actinomycetota</taxon>
        <taxon>Actinomycetes</taxon>
        <taxon>Micrococcales</taxon>
        <taxon>Promicromonosporaceae</taxon>
        <taxon>Myceligenerans</taxon>
    </lineage>
</organism>
<keyword evidence="2" id="KW-1003">Cell membrane</keyword>
<feature type="transmembrane region" description="Helical" evidence="6">
    <location>
        <begin position="24"/>
        <end position="42"/>
    </location>
</feature>
<evidence type="ECO:0000256" key="6">
    <source>
        <dbReference type="SAM" id="Phobius"/>
    </source>
</evidence>
<keyword evidence="5 6" id="KW-0472">Membrane</keyword>
<comment type="caution">
    <text evidence="8">The sequence shown here is derived from an EMBL/GenBank/DDBJ whole genome shotgun (WGS) entry which is preliminary data.</text>
</comment>
<feature type="transmembrane region" description="Helical" evidence="6">
    <location>
        <begin position="301"/>
        <end position="321"/>
    </location>
</feature>
<keyword evidence="9" id="KW-1185">Reference proteome</keyword>
<gene>
    <name evidence="8" type="ORF">GCM10009751_07860</name>
</gene>
<proteinExistence type="predicted"/>
<dbReference type="EMBL" id="BAAANL010000001">
    <property type="protein sequence ID" value="GAA1853583.1"/>
    <property type="molecule type" value="Genomic_DNA"/>
</dbReference>